<dbReference type="UniPathway" id="UPA00094"/>
<dbReference type="EMBL" id="HBII01029117">
    <property type="protein sequence ID" value="CAE0353215.1"/>
    <property type="molecule type" value="Transcribed_RNA"/>
</dbReference>
<feature type="transmembrane region" description="Helical" evidence="13">
    <location>
        <begin position="95"/>
        <end position="117"/>
    </location>
</feature>
<keyword evidence="5" id="KW-0444">Lipid biosynthesis</keyword>
<evidence type="ECO:0000313" key="14">
    <source>
        <dbReference type="EMBL" id="CAE0353215.1"/>
    </source>
</evidence>
<dbReference type="PANTHER" id="PTHR11035">
    <property type="entry name" value="VERY-LONG-CHAIN (3R)-3-HYDROXYACYL-COA DEHYDRATASE"/>
    <property type="match status" value="1"/>
</dbReference>
<gene>
    <name evidence="14" type="ORF">EHAR0213_LOCUS12131</name>
</gene>
<keyword evidence="9" id="KW-0443">Lipid metabolism</keyword>
<organism evidence="14">
    <name type="scientific">Euplotes harpa</name>
    <dbReference type="NCBI Taxonomy" id="151035"/>
    <lineage>
        <taxon>Eukaryota</taxon>
        <taxon>Sar</taxon>
        <taxon>Alveolata</taxon>
        <taxon>Ciliophora</taxon>
        <taxon>Intramacronucleata</taxon>
        <taxon>Spirotrichea</taxon>
        <taxon>Hypotrichia</taxon>
        <taxon>Euplotida</taxon>
        <taxon>Euplotidae</taxon>
        <taxon>Euplotes</taxon>
    </lineage>
</organism>
<proteinExistence type="inferred from homology"/>
<name>A0A7S3NE49_9SPIT</name>
<reference evidence="14" key="1">
    <citation type="submission" date="2021-01" db="EMBL/GenBank/DDBJ databases">
        <authorList>
            <person name="Corre E."/>
            <person name="Pelletier E."/>
            <person name="Niang G."/>
            <person name="Scheremetjew M."/>
            <person name="Finn R."/>
            <person name="Kale V."/>
            <person name="Holt S."/>
            <person name="Cochrane G."/>
            <person name="Meng A."/>
            <person name="Brown T."/>
            <person name="Cohen L."/>
        </authorList>
    </citation>
    <scope>NUCLEOTIDE SEQUENCE</scope>
    <source>
        <strain evidence="14">FSP1.4</strain>
    </source>
</reference>
<comment type="similarity">
    <text evidence="3">Belongs to the very long-chain fatty acids dehydratase HACD family.</text>
</comment>
<accession>A0A7S3NE49</accession>
<keyword evidence="7" id="KW-0276">Fatty acid metabolism</keyword>
<evidence type="ECO:0000256" key="2">
    <source>
        <dbReference type="ARBA" id="ARBA00005194"/>
    </source>
</evidence>
<keyword evidence="12" id="KW-0456">Lyase</keyword>
<comment type="pathway">
    <text evidence="2">Lipid metabolism; fatty acid biosynthesis.</text>
</comment>
<evidence type="ECO:0000256" key="12">
    <source>
        <dbReference type="ARBA" id="ARBA00023239"/>
    </source>
</evidence>
<keyword evidence="11" id="KW-0275">Fatty acid biosynthesis</keyword>
<evidence type="ECO:0000256" key="6">
    <source>
        <dbReference type="ARBA" id="ARBA00022692"/>
    </source>
</evidence>
<comment type="subcellular location">
    <subcellularLocation>
        <location evidence="1">Membrane</location>
        <topology evidence="1">Multi-pass membrane protein</topology>
    </subcellularLocation>
</comment>
<feature type="transmembrane region" description="Helical" evidence="13">
    <location>
        <begin position="137"/>
        <end position="162"/>
    </location>
</feature>
<keyword evidence="6 13" id="KW-0812">Transmembrane</keyword>
<dbReference type="GO" id="GO:0042761">
    <property type="term" value="P:very long-chain fatty acid biosynthetic process"/>
    <property type="evidence" value="ECO:0007669"/>
    <property type="project" value="TreeGrafter"/>
</dbReference>
<evidence type="ECO:0000256" key="8">
    <source>
        <dbReference type="ARBA" id="ARBA00022989"/>
    </source>
</evidence>
<evidence type="ECO:0000256" key="5">
    <source>
        <dbReference type="ARBA" id="ARBA00022516"/>
    </source>
</evidence>
<sequence>MKYPGLIENLVIVQLLQYLDIFFGVAGVTKTNIPFSFMQITARNFVVLAVFQHNLASTYPVIAVIPWCIAELIRYPYYIVTDNTMLSVFVPFLKWLRLSGFIVLYPIGASGELLSLYDSWDILVSKRPYSIDLPNQFNFAFDIVYMYYCFFIFMPIGLYFIYTSLLRARKKAFSKQTEDKAELKSKRD</sequence>
<keyword evidence="8 13" id="KW-1133">Transmembrane helix</keyword>
<evidence type="ECO:0000256" key="4">
    <source>
        <dbReference type="ARBA" id="ARBA00013122"/>
    </source>
</evidence>
<dbReference type="GO" id="GO:0030497">
    <property type="term" value="P:fatty acid elongation"/>
    <property type="evidence" value="ECO:0007669"/>
    <property type="project" value="TreeGrafter"/>
</dbReference>
<dbReference type="EC" id="4.2.1.134" evidence="4"/>
<evidence type="ECO:0000256" key="1">
    <source>
        <dbReference type="ARBA" id="ARBA00004141"/>
    </source>
</evidence>
<keyword evidence="10 13" id="KW-0472">Membrane</keyword>
<evidence type="ECO:0000256" key="13">
    <source>
        <dbReference type="SAM" id="Phobius"/>
    </source>
</evidence>
<dbReference type="Pfam" id="PF04387">
    <property type="entry name" value="PTPLA"/>
    <property type="match status" value="1"/>
</dbReference>
<evidence type="ECO:0000256" key="7">
    <source>
        <dbReference type="ARBA" id="ARBA00022832"/>
    </source>
</evidence>
<dbReference type="GO" id="GO:0030148">
    <property type="term" value="P:sphingolipid biosynthetic process"/>
    <property type="evidence" value="ECO:0007669"/>
    <property type="project" value="TreeGrafter"/>
</dbReference>
<evidence type="ECO:0000256" key="3">
    <source>
        <dbReference type="ARBA" id="ARBA00007811"/>
    </source>
</evidence>
<evidence type="ECO:0000256" key="10">
    <source>
        <dbReference type="ARBA" id="ARBA00023136"/>
    </source>
</evidence>
<dbReference type="InterPro" id="IPR007482">
    <property type="entry name" value="Tyr_Pase-like_PTPLA"/>
</dbReference>
<evidence type="ECO:0000256" key="9">
    <source>
        <dbReference type="ARBA" id="ARBA00023098"/>
    </source>
</evidence>
<dbReference type="AlphaFoldDB" id="A0A7S3NE49"/>
<dbReference type="GO" id="GO:0005789">
    <property type="term" value="C:endoplasmic reticulum membrane"/>
    <property type="evidence" value="ECO:0007669"/>
    <property type="project" value="TreeGrafter"/>
</dbReference>
<evidence type="ECO:0000256" key="11">
    <source>
        <dbReference type="ARBA" id="ARBA00023160"/>
    </source>
</evidence>
<dbReference type="GO" id="GO:0102158">
    <property type="term" value="F:very-long-chain (3R)-3-hydroxyacyl-CoA dehydratase activity"/>
    <property type="evidence" value="ECO:0007669"/>
    <property type="project" value="UniProtKB-EC"/>
</dbReference>
<protein>
    <recommendedName>
        <fullName evidence="4">very-long-chain (3R)-3-hydroxyacyl-CoA dehydratase</fullName>
        <ecNumber evidence="4">4.2.1.134</ecNumber>
    </recommendedName>
</protein>